<proteinExistence type="inferred from homology"/>
<evidence type="ECO:0000256" key="6">
    <source>
        <dbReference type="ARBA" id="ARBA00023163"/>
    </source>
</evidence>
<evidence type="ECO:0000256" key="4">
    <source>
        <dbReference type="ARBA" id="ARBA00023125"/>
    </source>
</evidence>
<feature type="compositionally biased region" description="Low complexity" evidence="9">
    <location>
        <begin position="1"/>
        <end position="10"/>
    </location>
</feature>
<keyword evidence="3" id="KW-0805">Transcription regulation</keyword>
<feature type="compositionally biased region" description="Basic and acidic residues" evidence="9">
    <location>
        <begin position="11"/>
        <end position="29"/>
    </location>
</feature>
<evidence type="ECO:0000256" key="7">
    <source>
        <dbReference type="ARBA" id="ARBA00023242"/>
    </source>
</evidence>
<sequence>MTQPTTSESSESSRTKYSEHRTKYSEHRTITTKVVKSSSFQMTSKVVRISLTDSNATDSDSSSDENEGLCRSLPSSYPIRVKKHINEIKIEDGSRNLTSENGTSNEDSTTRITIQEASSKSNCRKYRGVRQRPWGSWVAEIRDRSRRTRIWLGTFDTAEEAAHEYDRASIRINGPSAITNFTKPPEMNKPPETNNAETNNVHQETNKPPETNNVPPETNNAVTNNVLPPQ</sequence>
<evidence type="ECO:0000313" key="11">
    <source>
        <dbReference type="EMBL" id="KAK0604863.1"/>
    </source>
</evidence>
<organism evidence="11 12">
    <name type="scientific">Acer saccharum</name>
    <name type="common">Sugar maple</name>
    <dbReference type="NCBI Taxonomy" id="4024"/>
    <lineage>
        <taxon>Eukaryota</taxon>
        <taxon>Viridiplantae</taxon>
        <taxon>Streptophyta</taxon>
        <taxon>Embryophyta</taxon>
        <taxon>Tracheophyta</taxon>
        <taxon>Spermatophyta</taxon>
        <taxon>Magnoliopsida</taxon>
        <taxon>eudicotyledons</taxon>
        <taxon>Gunneridae</taxon>
        <taxon>Pentapetalae</taxon>
        <taxon>rosids</taxon>
        <taxon>malvids</taxon>
        <taxon>Sapindales</taxon>
        <taxon>Sapindaceae</taxon>
        <taxon>Hippocastanoideae</taxon>
        <taxon>Acereae</taxon>
        <taxon>Acer</taxon>
    </lineage>
</organism>
<keyword evidence="2" id="KW-0936">Ethylene signaling pathway</keyword>
<dbReference type="SMART" id="SM00380">
    <property type="entry name" value="AP2"/>
    <property type="match status" value="1"/>
</dbReference>
<dbReference type="InterPro" id="IPR036955">
    <property type="entry name" value="AP2/ERF_dom_sf"/>
</dbReference>
<dbReference type="GO" id="GO:0009873">
    <property type="term" value="P:ethylene-activated signaling pathway"/>
    <property type="evidence" value="ECO:0007669"/>
    <property type="project" value="UniProtKB-KW"/>
</dbReference>
<feature type="compositionally biased region" description="Low complexity" evidence="9">
    <location>
        <begin position="206"/>
        <end position="230"/>
    </location>
</feature>
<evidence type="ECO:0000256" key="5">
    <source>
        <dbReference type="ARBA" id="ARBA00023159"/>
    </source>
</evidence>
<accession>A0AA39TFX6</accession>
<reference evidence="11" key="2">
    <citation type="submission" date="2023-06" db="EMBL/GenBank/DDBJ databases">
        <authorList>
            <person name="Swenson N.G."/>
            <person name="Wegrzyn J.L."/>
            <person name="Mcevoy S.L."/>
        </authorList>
    </citation>
    <scope>NUCLEOTIDE SEQUENCE</scope>
    <source>
        <strain evidence="11">NS2018</strain>
        <tissue evidence="11">Leaf</tissue>
    </source>
</reference>
<keyword evidence="6" id="KW-0804">Transcription</keyword>
<dbReference type="PANTHER" id="PTHR31194">
    <property type="entry name" value="SHN SHINE , DNA BINDING / TRANSCRIPTION FACTOR"/>
    <property type="match status" value="1"/>
</dbReference>
<keyword evidence="12" id="KW-1185">Reference proteome</keyword>
<keyword evidence="4" id="KW-0238">DNA-binding</keyword>
<comment type="caution">
    <text evidence="11">The sequence shown here is derived from an EMBL/GenBank/DDBJ whole genome shotgun (WGS) entry which is preliminary data.</text>
</comment>
<dbReference type="GO" id="GO:0005634">
    <property type="term" value="C:nucleus"/>
    <property type="evidence" value="ECO:0007669"/>
    <property type="project" value="UniProtKB-SubCell"/>
</dbReference>
<dbReference type="SUPFAM" id="SSF54171">
    <property type="entry name" value="DNA-binding domain"/>
    <property type="match status" value="1"/>
</dbReference>
<protein>
    <recommendedName>
        <fullName evidence="10">AP2/ERF domain-containing protein</fullName>
    </recommendedName>
</protein>
<dbReference type="FunFam" id="3.30.730.10:FF:000001">
    <property type="entry name" value="Ethylene-responsive transcription factor 2"/>
    <property type="match status" value="1"/>
</dbReference>
<keyword evidence="7" id="KW-0539">Nucleus</keyword>
<evidence type="ECO:0000256" key="1">
    <source>
        <dbReference type="ARBA" id="ARBA00004123"/>
    </source>
</evidence>
<dbReference type="InterPro" id="IPR050913">
    <property type="entry name" value="AP2/ERF_ERF"/>
</dbReference>
<dbReference type="Gene3D" id="3.30.730.10">
    <property type="entry name" value="AP2/ERF domain"/>
    <property type="match status" value="1"/>
</dbReference>
<comment type="subcellular location">
    <subcellularLocation>
        <location evidence="1">Nucleus</location>
    </subcellularLocation>
</comment>
<dbReference type="GO" id="GO:0003677">
    <property type="term" value="F:DNA binding"/>
    <property type="evidence" value="ECO:0007669"/>
    <property type="project" value="UniProtKB-KW"/>
</dbReference>
<gene>
    <name evidence="11" type="ORF">LWI29_020300</name>
</gene>
<evidence type="ECO:0000256" key="8">
    <source>
        <dbReference type="ARBA" id="ARBA00024343"/>
    </source>
</evidence>
<feature type="domain" description="AP2/ERF" evidence="10">
    <location>
        <begin position="125"/>
        <end position="182"/>
    </location>
</feature>
<evidence type="ECO:0000256" key="3">
    <source>
        <dbReference type="ARBA" id="ARBA00023015"/>
    </source>
</evidence>
<comment type="similarity">
    <text evidence="8">Belongs to the AP2/ERF transcription factor family. ERF subfamily.</text>
</comment>
<feature type="compositionally biased region" description="Polar residues" evidence="9">
    <location>
        <begin position="191"/>
        <end position="203"/>
    </location>
</feature>
<dbReference type="EMBL" id="JAUESC010000002">
    <property type="protein sequence ID" value="KAK0604863.1"/>
    <property type="molecule type" value="Genomic_DNA"/>
</dbReference>
<dbReference type="InterPro" id="IPR016177">
    <property type="entry name" value="DNA-bd_dom_sf"/>
</dbReference>
<dbReference type="CDD" id="cd00018">
    <property type="entry name" value="AP2"/>
    <property type="match status" value="1"/>
</dbReference>
<dbReference type="Proteomes" id="UP001168877">
    <property type="component" value="Unassembled WGS sequence"/>
</dbReference>
<dbReference type="AlphaFoldDB" id="A0AA39TFX6"/>
<evidence type="ECO:0000256" key="2">
    <source>
        <dbReference type="ARBA" id="ARBA00022745"/>
    </source>
</evidence>
<dbReference type="PROSITE" id="PS51032">
    <property type="entry name" value="AP2_ERF"/>
    <property type="match status" value="1"/>
</dbReference>
<feature type="region of interest" description="Disordered" evidence="9">
    <location>
        <begin position="51"/>
        <end position="76"/>
    </location>
</feature>
<name>A0AA39TFX6_ACESA</name>
<dbReference type="Pfam" id="PF00847">
    <property type="entry name" value="AP2"/>
    <property type="match status" value="1"/>
</dbReference>
<feature type="compositionally biased region" description="Low complexity" evidence="9">
    <location>
        <begin position="51"/>
        <end position="60"/>
    </location>
</feature>
<reference evidence="11" key="1">
    <citation type="journal article" date="2022" name="Plant J.">
        <title>Strategies of tolerance reflected in two North American maple genomes.</title>
        <authorList>
            <person name="McEvoy S.L."/>
            <person name="Sezen U.U."/>
            <person name="Trouern-Trend A."/>
            <person name="McMahon S.M."/>
            <person name="Schaberg P.G."/>
            <person name="Yang J."/>
            <person name="Wegrzyn J.L."/>
            <person name="Swenson N.G."/>
        </authorList>
    </citation>
    <scope>NUCLEOTIDE SEQUENCE</scope>
    <source>
        <strain evidence="11">NS2018</strain>
    </source>
</reference>
<dbReference type="PRINTS" id="PR00367">
    <property type="entry name" value="ETHRSPELEMNT"/>
</dbReference>
<keyword evidence="5" id="KW-0010">Activator</keyword>
<dbReference type="PANTHER" id="PTHR31194:SF140">
    <property type="entry name" value="ETHYLENE-RESPONSIVE TRANSCRIPTION FACTOR CRF2"/>
    <property type="match status" value="1"/>
</dbReference>
<feature type="region of interest" description="Disordered" evidence="9">
    <location>
        <begin position="182"/>
        <end position="230"/>
    </location>
</feature>
<dbReference type="GO" id="GO:0003700">
    <property type="term" value="F:DNA-binding transcription factor activity"/>
    <property type="evidence" value="ECO:0007669"/>
    <property type="project" value="InterPro"/>
</dbReference>
<dbReference type="PIRSF" id="PIRSF038123">
    <property type="entry name" value="PTI6"/>
    <property type="match status" value="1"/>
</dbReference>
<evidence type="ECO:0000313" key="12">
    <source>
        <dbReference type="Proteomes" id="UP001168877"/>
    </source>
</evidence>
<evidence type="ECO:0000259" key="10">
    <source>
        <dbReference type="PROSITE" id="PS51032"/>
    </source>
</evidence>
<dbReference type="InterPro" id="IPR001471">
    <property type="entry name" value="AP2/ERF_dom"/>
</dbReference>
<evidence type="ECO:0000256" key="9">
    <source>
        <dbReference type="SAM" id="MobiDB-lite"/>
    </source>
</evidence>
<feature type="region of interest" description="Disordered" evidence="9">
    <location>
        <begin position="1"/>
        <end position="30"/>
    </location>
</feature>